<dbReference type="RefSeq" id="XP_005651823.1">
    <property type="nucleotide sequence ID" value="XM_005651766.1"/>
</dbReference>
<organism evidence="2 3">
    <name type="scientific">Coccomyxa subellipsoidea (strain C-169)</name>
    <name type="common">Green microalga</name>
    <dbReference type="NCBI Taxonomy" id="574566"/>
    <lineage>
        <taxon>Eukaryota</taxon>
        <taxon>Viridiplantae</taxon>
        <taxon>Chlorophyta</taxon>
        <taxon>core chlorophytes</taxon>
        <taxon>Trebouxiophyceae</taxon>
        <taxon>Trebouxiophyceae incertae sedis</taxon>
        <taxon>Coccomyxaceae</taxon>
        <taxon>Coccomyxa</taxon>
        <taxon>Coccomyxa subellipsoidea</taxon>
    </lineage>
</organism>
<protein>
    <submittedName>
        <fullName evidence="2">Uncharacterized protein</fullName>
    </submittedName>
</protein>
<gene>
    <name evidence="2" type="ORF">COCSUDRAFT_55299</name>
</gene>
<dbReference type="AlphaFoldDB" id="I0Z9G0"/>
<dbReference type="GeneID" id="17045294"/>
<keyword evidence="3" id="KW-1185">Reference proteome</keyword>
<evidence type="ECO:0000313" key="2">
    <source>
        <dbReference type="EMBL" id="EIE27279.1"/>
    </source>
</evidence>
<accession>I0Z9G0</accession>
<evidence type="ECO:0000256" key="1">
    <source>
        <dbReference type="SAM" id="MobiDB-lite"/>
    </source>
</evidence>
<sequence>MCRSSQNVIVRSLRPVRQAAPPPEPVPVEHSPAYLLRHRSRPEPTELSLTRNKQEEPFTGNAVEWAVRRLDASLDEAELDPPPGAKAIIDVARGPVGTATVQGVTAAARVTVKAAAPVGKWVVQQSFKAALGVLSNDGAKRRQNK</sequence>
<dbReference type="Proteomes" id="UP000007264">
    <property type="component" value="Unassembled WGS sequence"/>
</dbReference>
<dbReference type="KEGG" id="csl:COCSUDRAFT_55299"/>
<dbReference type="OrthoDB" id="548205at2759"/>
<proteinExistence type="predicted"/>
<comment type="caution">
    <text evidence="2">The sequence shown here is derived from an EMBL/GenBank/DDBJ whole genome shotgun (WGS) entry which is preliminary data.</text>
</comment>
<reference evidence="2 3" key="1">
    <citation type="journal article" date="2012" name="Genome Biol.">
        <title>The genome of the polar eukaryotic microalga coccomyxa subellipsoidea reveals traits of cold adaptation.</title>
        <authorList>
            <person name="Blanc G."/>
            <person name="Agarkova I."/>
            <person name="Grimwood J."/>
            <person name="Kuo A."/>
            <person name="Brueggeman A."/>
            <person name="Dunigan D."/>
            <person name="Gurnon J."/>
            <person name="Ladunga I."/>
            <person name="Lindquist E."/>
            <person name="Lucas S."/>
            <person name="Pangilinan J."/>
            <person name="Proschold T."/>
            <person name="Salamov A."/>
            <person name="Schmutz J."/>
            <person name="Weeks D."/>
            <person name="Yamada T."/>
            <person name="Claverie J.M."/>
            <person name="Grigoriev I."/>
            <person name="Van Etten J."/>
            <person name="Lomsadze A."/>
            <person name="Borodovsky M."/>
        </authorList>
    </citation>
    <scope>NUCLEOTIDE SEQUENCE [LARGE SCALE GENOMIC DNA]</scope>
    <source>
        <strain evidence="2 3">C-169</strain>
    </source>
</reference>
<evidence type="ECO:0000313" key="3">
    <source>
        <dbReference type="Proteomes" id="UP000007264"/>
    </source>
</evidence>
<dbReference type="EMBL" id="AGSI01000001">
    <property type="protein sequence ID" value="EIE27279.1"/>
    <property type="molecule type" value="Genomic_DNA"/>
</dbReference>
<name>I0Z9G0_COCSC</name>
<feature type="region of interest" description="Disordered" evidence="1">
    <location>
        <begin position="13"/>
        <end position="55"/>
    </location>
</feature>